<dbReference type="Proteomes" id="UP000027778">
    <property type="component" value="Unassembled WGS sequence"/>
</dbReference>
<organism evidence="1 2">
    <name type="scientific">Bacillus gaemokensis</name>
    <dbReference type="NCBI Taxonomy" id="574375"/>
    <lineage>
        <taxon>Bacteria</taxon>
        <taxon>Bacillati</taxon>
        <taxon>Bacillota</taxon>
        <taxon>Bacilli</taxon>
        <taxon>Bacillales</taxon>
        <taxon>Bacillaceae</taxon>
        <taxon>Bacillus</taxon>
        <taxon>Bacillus cereus group</taxon>
    </lineage>
</organism>
<comment type="caution">
    <text evidence="1">The sequence shown here is derived from an EMBL/GenBank/DDBJ whole genome shotgun (WGS) entry which is preliminary data.</text>
</comment>
<dbReference type="STRING" id="574375.AZF08_24230"/>
<accession>A0A073KK87</accession>
<reference evidence="1 2" key="1">
    <citation type="submission" date="2014-06" db="EMBL/GenBank/DDBJ databases">
        <title>Draft genome sequence of Bacillus gaemokensis JCM 15801 (MCCC 1A00707).</title>
        <authorList>
            <person name="Lai Q."/>
            <person name="Liu Y."/>
            <person name="Shao Z."/>
        </authorList>
    </citation>
    <scope>NUCLEOTIDE SEQUENCE [LARGE SCALE GENOMIC DNA]</scope>
    <source>
        <strain evidence="1 2">JCM 15801</strain>
    </source>
</reference>
<sequence length="237" mass="27434">MKKVYIILIFCCTSILVGCMYPRENMKQNAIPYEDQLQAVQKAVNTYKEQNNGLLPIKTRDMSTPIYQKYPIDFQKIAPRYIQDPPGNAYESGGVYQYVLVDVETNPTVKLIDVRMTEQIREVKLKLQMYRDDHQYPPFKKVIADGVYELDFKKMGYKDVPQVTSPYSGKGLPLVINEKGEIFVDYRMDLYEILQKNEGELKEGEDIRNVLLKNAPFVPAYSLPYTVKNGEPIFFKG</sequence>
<dbReference type="RefSeq" id="WP_033676973.1">
    <property type="nucleotide sequence ID" value="NZ_JOTM01000026.1"/>
</dbReference>
<evidence type="ECO:0008006" key="3">
    <source>
        <dbReference type="Google" id="ProtNLM"/>
    </source>
</evidence>
<dbReference type="EMBL" id="JOTM01000026">
    <property type="protein sequence ID" value="KEK22758.1"/>
    <property type="molecule type" value="Genomic_DNA"/>
</dbReference>
<keyword evidence="2" id="KW-1185">Reference proteome</keyword>
<evidence type="ECO:0000313" key="1">
    <source>
        <dbReference type="EMBL" id="KEK22758.1"/>
    </source>
</evidence>
<evidence type="ECO:0000313" key="2">
    <source>
        <dbReference type="Proteomes" id="UP000027778"/>
    </source>
</evidence>
<dbReference type="OrthoDB" id="2449131at2"/>
<proteinExistence type="predicted"/>
<name>A0A073KK87_9BACI</name>
<dbReference type="eggNOG" id="ENOG502Z8XG">
    <property type="taxonomic scope" value="Bacteria"/>
</dbReference>
<dbReference type="PROSITE" id="PS51257">
    <property type="entry name" value="PROKAR_LIPOPROTEIN"/>
    <property type="match status" value="1"/>
</dbReference>
<protein>
    <recommendedName>
        <fullName evidence="3">ABC transporter periplasmic binding protein yphF</fullName>
    </recommendedName>
</protein>
<gene>
    <name evidence="1" type="ORF">BAGA_16730</name>
</gene>
<dbReference type="AlphaFoldDB" id="A0A073KK87"/>